<reference evidence="2 3" key="2">
    <citation type="submission" date="2015-10" db="EMBL/GenBank/DDBJ databases">
        <title>Comparative genomics and high-throughput reverse genetic screens identify a new phytobacterial MAMP and an Arabidopsis receptor required for immune elicitation.</title>
        <authorList>
            <person name="Mott G.A."/>
            <person name="Thakur S."/>
            <person name="Wang P.W."/>
            <person name="Desveaux D."/>
            <person name="Guttman D.S."/>
        </authorList>
    </citation>
    <scope>NUCLEOTIDE SEQUENCE [LARGE SCALE GENOMIC DNA]</scope>
    <source>
        <strain evidence="2 3">0788_9</strain>
    </source>
</reference>
<dbReference type="Proteomes" id="UP000037891">
    <property type="component" value="Unassembled WGS sequence"/>
</dbReference>
<comment type="caution">
    <text evidence="2">The sequence shown here is derived from an EMBL/GenBank/DDBJ whole genome shotgun (WGS) entry which is preliminary data.</text>
</comment>
<feature type="region of interest" description="Disordered" evidence="1">
    <location>
        <begin position="1"/>
        <end position="27"/>
    </location>
</feature>
<dbReference type="PATRIC" id="fig|81035.3.peg.902"/>
<gene>
    <name evidence="2" type="ORF">ABJ99_0839</name>
</gene>
<dbReference type="AlphaFoldDB" id="A0A0N0GGP0"/>
<proteinExistence type="predicted"/>
<reference evidence="2 3" key="1">
    <citation type="submission" date="2015-07" db="EMBL/GenBank/DDBJ databases">
        <authorList>
            <person name="Noorani M."/>
        </authorList>
    </citation>
    <scope>NUCLEOTIDE SEQUENCE [LARGE SCALE GENOMIC DNA]</scope>
    <source>
        <strain evidence="2 3">0788_9</strain>
    </source>
</reference>
<accession>A0A0N0GGP0</accession>
<sequence length="41" mass="4802">MDSPRIMRESGFLEQLQSARKKADQTAGDVFYRDKTIRPCR</sequence>
<organism evidence="2 3">
    <name type="scientific">Pseudomonas syringae pv. cilantro</name>
    <dbReference type="NCBI Taxonomy" id="81035"/>
    <lineage>
        <taxon>Bacteria</taxon>
        <taxon>Pseudomonadati</taxon>
        <taxon>Pseudomonadota</taxon>
        <taxon>Gammaproteobacteria</taxon>
        <taxon>Pseudomonadales</taxon>
        <taxon>Pseudomonadaceae</taxon>
        <taxon>Pseudomonas</taxon>
        <taxon>Pseudomonas syringae</taxon>
    </lineage>
</organism>
<name>A0A0N0GGP0_PSESX</name>
<evidence type="ECO:0000256" key="1">
    <source>
        <dbReference type="SAM" id="MobiDB-lite"/>
    </source>
</evidence>
<dbReference type="EMBL" id="LGLN01000032">
    <property type="protein sequence ID" value="KPC33699.1"/>
    <property type="molecule type" value="Genomic_DNA"/>
</dbReference>
<evidence type="ECO:0000313" key="2">
    <source>
        <dbReference type="EMBL" id="KPC33699.1"/>
    </source>
</evidence>
<evidence type="ECO:0000313" key="3">
    <source>
        <dbReference type="Proteomes" id="UP000037891"/>
    </source>
</evidence>
<protein>
    <submittedName>
        <fullName evidence="2">Uncharacterized protein</fullName>
    </submittedName>
</protein>